<name>A0A6N6VPL9_9BACT</name>
<proteinExistence type="predicted"/>
<dbReference type="AlphaFoldDB" id="A0A6N6VPL9"/>
<dbReference type="GO" id="GO:0006508">
    <property type="term" value="P:proteolysis"/>
    <property type="evidence" value="ECO:0007669"/>
    <property type="project" value="UniProtKB-KW"/>
</dbReference>
<feature type="chain" id="PRO_5026654134" evidence="5">
    <location>
        <begin position="26"/>
        <end position="255"/>
    </location>
</feature>
<evidence type="ECO:0000256" key="1">
    <source>
        <dbReference type="ARBA" id="ARBA00022670"/>
    </source>
</evidence>
<evidence type="ECO:0000256" key="2">
    <source>
        <dbReference type="ARBA" id="ARBA00022723"/>
    </source>
</evidence>
<evidence type="ECO:0000256" key="3">
    <source>
        <dbReference type="ARBA" id="ARBA00022801"/>
    </source>
</evidence>
<dbReference type="InterPro" id="IPR024079">
    <property type="entry name" value="MetalloPept_cat_dom_sf"/>
</dbReference>
<dbReference type="Proteomes" id="UP000437748">
    <property type="component" value="Unassembled WGS sequence"/>
</dbReference>
<comment type="caution">
    <text evidence="7">The sequence shown here is derived from an EMBL/GenBank/DDBJ whole genome shotgun (WGS) entry which is preliminary data.</text>
</comment>
<evidence type="ECO:0000313" key="8">
    <source>
        <dbReference type="Proteomes" id="UP000437748"/>
    </source>
</evidence>
<evidence type="ECO:0000313" key="7">
    <source>
        <dbReference type="EMBL" id="KAB8036248.1"/>
    </source>
</evidence>
<dbReference type="GO" id="GO:0031012">
    <property type="term" value="C:extracellular matrix"/>
    <property type="evidence" value="ECO:0007669"/>
    <property type="project" value="InterPro"/>
</dbReference>
<dbReference type="PROSITE" id="PS51257">
    <property type="entry name" value="PROKAR_LIPOPROTEIN"/>
    <property type="match status" value="1"/>
</dbReference>
<keyword evidence="2" id="KW-0479">Metal-binding</keyword>
<dbReference type="GO" id="GO:0008270">
    <property type="term" value="F:zinc ion binding"/>
    <property type="evidence" value="ECO:0007669"/>
    <property type="project" value="InterPro"/>
</dbReference>
<dbReference type="GO" id="GO:0004222">
    <property type="term" value="F:metalloendopeptidase activity"/>
    <property type="evidence" value="ECO:0007669"/>
    <property type="project" value="InterPro"/>
</dbReference>
<dbReference type="Gene3D" id="3.40.390.10">
    <property type="entry name" value="Collagenase (Catalytic Domain)"/>
    <property type="match status" value="1"/>
</dbReference>
<evidence type="ECO:0000259" key="6">
    <source>
        <dbReference type="Pfam" id="PF00413"/>
    </source>
</evidence>
<feature type="domain" description="Peptidase M10 metallopeptidase" evidence="6">
    <location>
        <begin position="157"/>
        <end position="243"/>
    </location>
</feature>
<evidence type="ECO:0000256" key="5">
    <source>
        <dbReference type="SAM" id="SignalP"/>
    </source>
</evidence>
<dbReference type="OrthoDB" id="5294549at2"/>
<keyword evidence="4" id="KW-0862">Zinc</keyword>
<dbReference type="Pfam" id="PF00413">
    <property type="entry name" value="Peptidase_M10"/>
    <property type="match status" value="1"/>
</dbReference>
<dbReference type="PANTHER" id="PTHR10201">
    <property type="entry name" value="MATRIX METALLOPROTEINASE"/>
    <property type="match status" value="1"/>
</dbReference>
<dbReference type="EMBL" id="WFLM01000007">
    <property type="protein sequence ID" value="KAB8036248.1"/>
    <property type="molecule type" value="Genomic_DNA"/>
</dbReference>
<dbReference type="RefSeq" id="WP_153421717.1">
    <property type="nucleotide sequence ID" value="NZ_WFLM01000007.1"/>
</dbReference>
<accession>A0A6N6VPL9</accession>
<keyword evidence="1 7" id="KW-0645">Protease</keyword>
<keyword evidence="8" id="KW-1185">Reference proteome</keyword>
<dbReference type="InterPro" id="IPR001818">
    <property type="entry name" value="Pept_M10_metallopeptidase"/>
</dbReference>
<evidence type="ECO:0000256" key="4">
    <source>
        <dbReference type="ARBA" id="ARBA00022833"/>
    </source>
</evidence>
<sequence>MKLIQITKKLFILTLLSLISISCGMQQKTVEYDDFSGDVNQPIIFSEGWGTNYNYPVIVDISTAITSENSNLYNYIQLAVDTWNNAIGRTILQLRQGTVTKTGNSFSSLFLPNNESFNALYYDQISGGSGGWVKNTGKSSSTIATTIYNYKKNVILKANIRFNRDTYYFGDTTADYNSSTQYVADMQSIALHELGHFLGLGHAVSETNSVMYPTINVGHDSVTSKTQVICLSSNDLERIRSIYTGGSAASYKCLN</sequence>
<keyword evidence="7" id="KW-0482">Metalloprotease</keyword>
<reference evidence="7 8" key="1">
    <citation type="submission" date="2019-10" db="EMBL/GenBank/DDBJ databases">
        <title>New species of Slilvanegrellaceae.</title>
        <authorList>
            <person name="Pitt A."/>
            <person name="Hahn M.W."/>
        </authorList>
    </citation>
    <scope>NUCLEOTIDE SEQUENCE [LARGE SCALE GENOMIC DNA]</scope>
    <source>
        <strain evidence="7 8">SP-Ram-0.45-NSY-1</strain>
    </source>
</reference>
<organism evidence="7 8">
    <name type="scientific">Silvanigrella paludirubra</name>
    <dbReference type="NCBI Taxonomy" id="2499159"/>
    <lineage>
        <taxon>Bacteria</taxon>
        <taxon>Pseudomonadati</taxon>
        <taxon>Bdellovibrionota</taxon>
        <taxon>Oligoflexia</taxon>
        <taxon>Silvanigrellales</taxon>
        <taxon>Silvanigrellaceae</taxon>
        <taxon>Silvanigrella</taxon>
    </lineage>
</organism>
<feature type="signal peptide" evidence="5">
    <location>
        <begin position="1"/>
        <end position="25"/>
    </location>
</feature>
<dbReference type="SUPFAM" id="SSF55486">
    <property type="entry name" value="Metalloproteases ('zincins'), catalytic domain"/>
    <property type="match status" value="1"/>
</dbReference>
<keyword evidence="3" id="KW-0378">Hydrolase</keyword>
<protein>
    <submittedName>
        <fullName evidence="7">Matrixin family metalloprotease</fullName>
    </submittedName>
</protein>
<gene>
    <name evidence="7" type="ORF">GCL60_15800</name>
</gene>
<keyword evidence="5" id="KW-0732">Signal</keyword>